<evidence type="ECO:0000313" key="13">
    <source>
        <dbReference type="EMBL" id="KEY91382.1"/>
    </source>
</evidence>
<dbReference type="GO" id="GO:0009306">
    <property type="term" value="P:protein secretion"/>
    <property type="evidence" value="ECO:0007669"/>
    <property type="project" value="InterPro"/>
</dbReference>
<evidence type="ECO:0000256" key="10">
    <source>
        <dbReference type="PIRNR" id="PIRNR002786"/>
    </source>
</evidence>
<dbReference type="InterPro" id="IPR045584">
    <property type="entry name" value="Pilin-like"/>
</dbReference>
<dbReference type="PIRSF" id="PIRSF002786">
    <property type="entry name" value="XcpX"/>
    <property type="match status" value="1"/>
</dbReference>
<evidence type="ECO:0000256" key="6">
    <source>
        <dbReference type="ARBA" id="ARBA00022692"/>
    </source>
</evidence>
<keyword evidence="6" id="KW-0812">Transmembrane</keyword>
<evidence type="ECO:0000256" key="9">
    <source>
        <dbReference type="ARBA" id="ARBA00023136"/>
    </source>
</evidence>
<dbReference type="SUPFAM" id="SSF158544">
    <property type="entry name" value="GspK insert domain-like"/>
    <property type="match status" value="2"/>
</dbReference>
<evidence type="ECO:0000256" key="5">
    <source>
        <dbReference type="ARBA" id="ARBA00022519"/>
    </source>
</evidence>
<keyword evidence="9 10" id="KW-0472">Membrane</keyword>
<keyword evidence="5 10" id="KW-0997">Cell inner membrane</keyword>
<reference evidence="13 14" key="1">
    <citation type="submission" date="2014-03" db="EMBL/GenBank/DDBJ databases">
        <title>Selection and divergence in the genomes of co-occurring obligate luminous symbionts with specific hosts.</title>
        <authorList>
            <person name="Hendry T.A."/>
            <person name="de Wet J.R."/>
            <person name="Dunlap P.V."/>
        </authorList>
    </citation>
    <scope>NUCLEOTIDE SEQUENCE [LARGE SCALE GENOMIC DNA]</scope>
    <source>
        <strain evidence="13 14">Ppalp.1</strain>
    </source>
</reference>
<evidence type="ECO:0000313" key="14">
    <source>
        <dbReference type="Proteomes" id="UP000053784"/>
    </source>
</evidence>
<dbReference type="NCBIfam" id="NF037980">
    <property type="entry name" value="T2SS_GspK"/>
    <property type="match status" value="1"/>
</dbReference>
<comment type="caution">
    <text evidence="13">The sequence shown here is derived from an EMBL/GenBank/DDBJ whole genome shotgun (WGS) entry which is preliminary data.</text>
</comment>
<comment type="subcellular location">
    <subcellularLocation>
        <location evidence="1 10">Cell inner membrane</location>
    </subcellularLocation>
</comment>
<dbReference type="SUPFAM" id="SSF54523">
    <property type="entry name" value="Pili subunits"/>
    <property type="match status" value="1"/>
</dbReference>
<dbReference type="GO" id="GO:0005886">
    <property type="term" value="C:plasma membrane"/>
    <property type="evidence" value="ECO:0007669"/>
    <property type="project" value="UniProtKB-SubCell"/>
</dbReference>
<dbReference type="InterPro" id="IPR049179">
    <property type="entry name" value="T2SSK_SAM-like_2nd"/>
</dbReference>
<dbReference type="PANTHER" id="PTHR38831:SF1">
    <property type="entry name" value="TYPE II SECRETION SYSTEM PROTEIN K-RELATED"/>
    <property type="match status" value="1"/>
</dbReference>
<organism evidence="13 14">
    <name type="scientific">Candidatus Photodesmus blepharonis</name>
    <dbReference type="NCBI Taxonomy" id="1179155"/>
    <lineage>
        <taxon>Bacteria</taxon>
        <taxon>Pseudomonadati</taxon>
        <taxon>Pseudomonadota</taxon>
        <taxon>Gammaproteobacteria</taxon>
        <taxon>Vibrionales</taxon>
        <taxon>Vibrionaceae</taxon>
        <taxon>Candidatus Photodesmus</taxon>
    </lineage>
</organism>
<dbReference type="Gene3D" id="3.30.1300.30">
    <property type="entry name" value="GSPII I/J protein-like"/>
    <property type="match status" value="1"/>
</dbReference>
<dbReference type="OrthoDB" id="9788973at2"/>
<dbReference type="AlphaFoldDB" id="A0A084CNK3"/>
<evidence type="ECO:0000256" key="1">
    <source>
        <dbReference type="ARBA" id="ARBA00004533"/>
    </source>
</evidence>
<dbReference type="Gene3D" id="1.10.40.60">
    <property type="entry name" value="EpsJ-like"/>
    <property type="match status" value="2"/>
</dbReference>
<feature type="domain" description="T2SS protein K first SAM-like" evidence="12">
    <location>
        <begin position="91"/>
        <end position="201"/>
    </location>
</feature>
<evidence type="ECO:0000259" key="12">
    <source>
        <dbReference type="Pfam" id="PF21687"/>
    </source>
</evidence>
<dbReference type="STRING" id="1179155.CF67_19018"/>
<evidence type="ECO:0000256" key="2">
    <source>
        <dbReference type="ARBA" id="ARBA00007246"/>
    </source>
</evidence>
<keyword evidence="8" id="KW-1133">Transmembrane helix</keyword>
<evidence type="ECO:0000256" key="7">
    <source>
        <dbReference type="ARBA" id="ARBA00022927"/>
    </source>
</evidence>
<dbReference type="PANTHER" id="PTHR38831">
    <property type="entry name" value="TYPE II SECRETION SYSTEM PROTEIN K"/>
    <property type="match status" value="1"/>
</dbReference>
<dbReference type="InterPro" id="IPR049031">
    <property type="entry name" value="T2SSK_SAM-like_1st"/>
</dbReference>
<keyword evidence="4 10" id="KW-1003">Cell membrane</keyword>
<dbReference type="InterPro" id="IPR038072">
    <property type="entry name" value="GspK_central_sf"/>
</dbReference>
<accession>A0A084CNK3</accession>
<evidence type="ECO:0000256" key="8">
    <source>
        <dbReference type="ARBA" id="ARBA00022989"/>
    </source>
</evidence>
<sequence length="327" mass="37422">MIVLMLLAVMVSIVATTSGYLFIEFDRMMNRAHYQKSYWYSIGAESLAKAIIKKSYRDSKTVNLSQPWAYSESVYFLDYGKIKGRMLDKQACFNLNALSIDRHKGNIVDKPYLVIIFQTLLKELDVDSYQAEVIADSVWEFLDKDSRVNSPTGVEDSQYKALFPAYVTPNNFIVDASELRSVYQVSGEIMEKIFFFVCALPSSDFRLNINTITTEQAKLLSAIFISQLTEFDAIDLIENRPINGWSSVNKFMSEIKVLSIDESVREQAKKYLGVDSAYFELDAEVLVEKSRIRIRSLLFSHNRDTVTVVRRRFGGISERVLNRSTGE</sequence>
<name>A0A084CNK3_9GAMM</name>
<evidence type="ECO:0000256" key="4">
    <source>
        <dbReference type="ARBA" id="ARBA00022475"/>
    </source>
</evidence>
<dbReference type="Pfam" id="PF03934">
    <property type="entry name" value="T2SSK"/>
    <property type="match status" value="1"/>
</dbReference>
<evidence type="ECO:0000259" key="11">
    <source>
        <dbReference type="Pfam" id="PF03934"/>
    </source>
</evidence>
<dbReference type="InterPro" id="IPR005628">
    <property type="entry name" value="GspK"/>
</dbReference>
<dbReference type="EMBL" id="JGVK01000011">
    <property type="protein sequence ID" value="KEY91382.1"/>
    <property type="molecule type" value="Genomic_DNA"/>
</dbReference>
<keyword evidence="7" id="KW-0653">Protein transport</keyword>
<feature type="domain" description="T2SS protein K second SAM-like" evidence="11">
    <location>
        <begin position="207"/>
        <end position="274"/>
    </location>
</feature>
<keyword evidence="14" id="KW-1185">Reference proteome</keyword>
<keyword evidence="3 10" id="KW-0813">Transport</keyword>
<protein>
    <recommendedName>
        <fullName evidence="10">Type II secretion system protein K</fullName>
    </recommendedName>
</protein>
<gene>
    <name evidence="13" type="primary">epsK</name>
    <name evidence="13" type="ORF">CF67_19018</name>
</gene>
<comment type="similarity">
    <text evidence="2 10">Belongs to the GSP K family.</text>
</comment>
<proteinExistence type="inferred from homology"/>
<dbReference type="Proteomes" id="UP000053784">
    <property type="component" value="Unassembled WGS sequence"/>
</dbReference>
<dbReference type="Pfam" id="PF21687">
    <property type="entry name" value="T2SSK_1st"/>
    <property type="match status" value="1"/>
</dbReference>
<dbReference type="eggNOG" id="COG3156">
    <property type="taxonomic scope" value="Bacteria"/>
</dbReference>
<evidence type="ECO:0000256" key="3">
    <source>
        <dbReference type="ARBA" id="ARBA00022448"/>
    </source>
</evidence>